<feature type="compositionally biased region" description="Basic residues" evidence="1">
    <location>
        <begin position="13"/>
        <end position="26"/>
    </location>
</feature>
<dbReference type="EMBL" id="JARK01001397">
    <property type="protein sequence ID" value="EYC09197.1"/>
    <property type="molecule type" value="Genomic_DNA"/>
</dbReference>
<reference evidence="3" key="1">
    <citation type="journal article" date="2015" name="Nat. Genet.">
        <title>The genome and transcriptome of the zoonotic hookworm Ancylostoma ceylanicum identify infection-specific gene families.</title>
        <authorList>
            <person name="Schwarz E.M."/>
            <person name="Hu Y."/>
            <person name="Antoshechkin I."/>
            <person name="Miller M.M."/>
            <person name="Sternberg P.W."/>
            <person name="Aroian R.V."/>
        </authorList>
    </citation>
    <scope>NUCLEOTIDE SEQUENCE</scope>
    <source>
        <strain evidence="3">HY135</strain>
    </source>
</reference>
<sequence>MDKLERRLARLWRRVRGGKRRERRSKKGESSPQLNRGEIASNNKQRYDDKKDPKDTTALPRRIHSKHEEKPVPNGAAPRRDPPSQDVARALIRLYAYARLKSLQNSIVAGSTSLKSNDSTTTDQENIESFKPLERLSFLSSLPQLSLNRFESREFDKVSF</sequence>
<protein>
    <submittedName>
        <fullName evidence="2">Uncharacterized protein</fullName>
    </submittedName>
</protein>
<comment type="caution">
    <text evidence="2">The sequence shown here is derived from an EMBL/GenBank/DDBJ whole genome shotgun (WGS) entry which is preliminary data.</text>
</comment>
<dbReference type="OrthoDB" id="5859184at2759"/>
<keyword evidence="3" id="KW-1185">Reference proteome</keyword>
<feature type="region of interest" description="Disordered" evidence="1">
    <location>
        <begin position="13"/>
        <end position="85"/>
    </location>
</feature>
<dbReference type="Proteomes" id="UP000024635">
    <property type="component" value="Unassembled WGS sequence"/>
</dbReference>
<proteinExistence type="predicted"/>
<organism evidence="2 3">
    <name type="scientific">Ancylostoma ceylanicum</name>
    <dbReference type="NCBI Taxonomy" id="53326"/>
    <lineage>
        <taxon>Eukaryota</taxon>
        <taxon>Metazoa</taxon>
        <taxon>Ecdysozoa</taxon>
        <taxon>Nematoda</taxon>
        <taxon>Chromadorea</taxon>
        <taxon>Rhabditida</taxon>
        <taxon>Rhabditina</taxon>
        <taxon>Rhabditomorpha</taxon>
        <taxon>Strongyloidea</taxon>
        <taxon>Ancylostomatidae</taxon>
        <taxon>Ancylostomatinae</taxon>
        <taxon>Ancylostoma</taxon>
    </lineage>
</organism>
<dbReference type="STRING" id="53326.A0A016U2V0"/>
<dbReference type="AlphaFoldDB" id="A0A016U2V0"/>
<gene>
    <name evidence="2" type="primary">Acey_s0061.g3202</name>
    <name evidence="2" type="ORF">Y032_0061g3202</name>
</gene>
<name>A0A016U2V0_9BILA</name>
<evidence type="ECO:0000313" key="2">
    <source>
        <dbReference type="EMBL" id="EYC09197.1"/>
    </source>
</evidence>
<accession>A0A0D6LWP9</accession>
<evidence type="ECO:0000256" key="1">
    <source>
        <dbReference type="SAM" id="MobiDB-lite"/>
    </source>
</evidence>
<feature type="compositionally biased region" description="Basic and acidic residues" evidence="1">
    <location>
        <begin position="45"/>
        <end position="55"/>
    </location>
</feature>
<accession>A0A016U2V0</accession>
<evidence type="ECO:0000313" key="3">
    <source>
        <dbReference type="Proteomes" id="UP000024635"/>
    </source>
</evidence>